<evidence type="ECO:0000256" key="7">
    <source>
        <dbReference type="ARBA" id="ARBA00022833"/>
    </source>
</evidence>
<evidence type="ECO:0000256" key="2">
    <source>
        <dbReference type="ARBA" id="ARBA00005061"/>
    </source>
</evidence>
<dbReference type="RefSeq" id="WP_008519722.1">
    <property type="nucleotide sequence ID" value="NZ_CM001376.1"/>
</dbReference>
<sequence length="158" mass="18009">MRSITKVSIQYAHRFLDYEGEAQYLHGHSGLLTIEVEGDVDKRTGFVYPCNSMKRIAWDYLKAFDHALIMQENDPLLPAILKVYEEQGIRNGAETNRTLGVAFDTPLAKSYPECRLVVVKKVATCENLIEIFYNLMKDQMNIKKMTFASGDNSASMDF</sequence>
<evidence type="ECO:0000313" key="11">
    <source>
        <dbReference type="EMBL" id="EHM13886.1"/>
    </source>
</evidence>
<keyword evidence="8" id="KW-0456">Lyase</keyword>
<dbReference type="GO" id="GO:0070497">
    <property type="term" value="F:6-carboxytetrahydropterin synthase activity"/>
    <property type="evidence" value="ECO:0007669"/>
    <property type="project" value="UniProtKB-EC"/>
</dbReference>
<dbReference type="AlphaFoldDB" id="H0UJB9"/>
<dbReference type="HOGENOM" id="CLU_1439180_0_0_0"/>
<comment type="pathway">
    <text evidence="2">Purine metabolism; 7-cyano-7-deazaguanine biosynthesis.</text>
</comment>
<dbReference type="EC" id="4.1.2.50" evidence="4"/>
<dbReference type="PANTHER" id="PTHR12589">
    <property type="entry name" value="PYRUVOYL TETRAHYDROBIOPTERIN SYNTHASE"/>
    <property type="match status" value="1"/>
</dbReference>
<organism evidence="11 12">
    <name type="scientific">Jonquetella anthropi DSM 22815</name>
    <dbReference type="NCBI Taxonomy" id="885272"/>
    <lineage>
        <taxon>Bacteria</taxon>
        <taxon>Thermotogati</taxon>
        <taxon>Synergistota</taxon>
        <taxon>Synergistia</taxon>
        <taxon>Synergistales</taxon>
        <taxon>Dethiosulfovibrionaceae</taxon>
        <taxon>Jonquetella</taxon>
    </lineage>
</organism>
<dbReference type="OrthoDB" id="9804698at2"/>
<dbReference type="eggNOG" id="ENOG502Z9MS">
    <property type="taxonomic scope" value="Bacteria"/>
</dbReference>
<dbReference type="Gene3D" id="3.30.479.10">
    <property type="entry name" value="6-pyruvoyl tetrahydropterin synthase/QueD"/>
    <property type="match status" value="1"/>
</dbReference>
<evidence type="ECO:0000256" key="4">
    <source>
        <dbReference type="ARBA" id="ARBA00012982"/>
    </source>
</evidence>
<keyword evidence="12" id="KW-1185">Reference proteome</keyword>
<dbReference type="SUPFAM" id="SSF55620">
    <property type="entry name" value="Tetrahydrobiopterin biosynthesis enzymes-like"/>
    <property type="match status" value="1"/>
</dbReference>
<evidence type="ECO:0000256" key="3">
    <source>
        <dbReference type="ARBA" id="ARBA00008900"/>
    </source>
</evidence>
<evidence type="ECO:0000256" key="8">
    <source>
        <dbReference type="ARBA" id="ARBA00023239"/>
    </source>
</evidence>
<dbReference type="Proteomes" id="UP000003806">
    <property type="component" value="Chromosome"/>
</dbReference>
<reference evidence="11 12" key="1">
    <citation type="submission" date="2011-11" db="EMBL/GenBank/DDBJ databases">
        <title>The Noncontiguous Finished genome of Jonquetella anthropi DSM 22815.</title>
        <authorList>
            <consortium name="US DOE Joint Genome Institute (JGI-PGF)"/>
            <person name="Lucas S."/>
            <person name="Copeland A."/>
            <person name="Lapidus A."/>
            <person name="Glavina del Rio T."/>
            <person name="Dalin E."/>
            <person name="Tice H."/>
            <person name="Bruce D."/>
            <person name="Goodwin L."/>
            <person name="Pitluck S."/>
            <person name="Peters L."/>
            <person name="Mikhailova N."/>
            <person name="Held B."/>
            <person name="Kyrpides N."/>
            <person name="Mavromatis K."/>
            <person name="Ivanova N."/>
            <person name="Markowitz V."/>
            <person name="Cheng J.-F."/>
            <person name="Hugenholtz P."/>
            <person name="Woyke T."/>
            <person name="Wu D."/>
            <person name="Gronow S."/>
            <person name="Wellnitz S."/>
            <person name="Brambilla E."/>
            <person name="Klenk H.-P."/>
            <person name="Eisen J.A."/>
        </authorList>
    </citation>
    <scope>NUCLEOTIDE SEQUENCE [LARGE SCALE GENOMIC DNA]</scope>
    <source>
        <strain evidence="11 12">DSM 22815</strain>
    </source>
</reference>
<evidence type="ECO:0000256" key="1">
    <source>
        <dbReference type="ARBA" id="ARBA00001947"/>
    </source>
</evidence>
<comment type="catalytic activity">
    <reaction evidence="10">
        <text>7,8-dihydroneopterin 3'-triphosphate + H2O = 6-carboxy-5,6,7,8-tetrahydropterin + triphosphate + acetaldehyde + 2 H(+)</text>
        <dbReference type="Rhea" id="RHEA:27966"/>
        <dbReference type="ChEBI" id="CHEBI:15343"/>
        <dbReference type="ChEBI" id="CHEBI:15377"/>
        <dbReference type="ChEBI" id="CHEBI:15378"/>
        <dbReference type="ChEBI" id="CHEBI:18036"/>
        <dbReference type="ChEBI" id="CHEBI:58462"/>
        <dbReference type="ChEBI" id="CHEBI:61032"/>
        <dbReference type="EC" id="4.1.2.50"/>
    </reaction>
</comment>
<comment type="similarity">
    <text evidence="3">Belongs to the PTPS family. QueD subfamily.</text>
</comment>
<keyword evidence="7" id="KW-0862">Zinc</keyword>
<dbReference type="UniPathway" id="UPA00391"/>
<protein>
    <recommendedName>
        <fullName evidence="5">6-carboxy-5,6,7,8-tetrahydropterin synthase</fullName>
        <ecNumber evidence="4">4.1.2.50</ecNumber>
    </recommendedName>
    <alternativeName>
        <fullName evidence="9">Queuosine biosynthesis protein QueD</fullName>
    </alternativeName>
</protein>
<evidence type="ECO:0000256" key="9">
    <source>
        <dbReference type="ARBA" id="ARBA00031449"/>
    </source>
</evidence>
<comment type="cofactor">
    <cofactor evidence="1">
        <name>Zn(2+)</name>
        <dbReference type="ChEBI" id="CHEBI:29105"/>
    </cofactor>
</comment>
<name>H0UJB9_9BACT</name>
<evidence type="ECO:0000256" key="6">
    <source>
        <dbReference type="ARBA" id="ARBA00022723"/>
    </source>
</evidence>
<evidence type="ECO:0000256" key="10">
    <source>
        <dbReference type="ARBA" id="ARBA00048807"/>
    </source>
</evidence>
<keyword evidence="6" id="KW-0479">Metal-binding</keyword>
<evidence type="ECO:0000313" key="12">
    <source>
        <dbReference type="Proteomes" id="UP000003806"/>
    </source>
</evidence>
<dbReference type="InterPro" id="IPR007115">
    <property type="entry name" value="6-PTP_synth/QueD"/>
</dbReference>
<dbReference type="EMBL" id="CM001376">
    <property type="protein sequence ID" value="EHM13886.1"/>
    <property type="molecule type" value="Genomic_DNA"/>
</dbReference>
<dbReference type="Pfam" id="PF01242">
    <property type="entry name" value="PTPS"/>
    <property type="match status" value="1"/>
</dbReference>
<proteinExistence type="inferred from homology"/>
<gene>
    <name evidence="11" type="ORF">JonanDRAFT_1526</name>
</gene>
<dbReference type="InterPro" id="IPR038418">
    <property type="entry name" value="6-PTP_synth/QueD_sf"/>
</dbReference>
<evidence type="ECO:0000256" key="5">
    <source>
        <dbReference type="ARBA" id="ARBA00018141"/>
    </source>
</evidence>
<dbReference type="STRING" id="885272.JonanDRAFT_1526"/>
<accession>H0UJB9</accession>
<dbReference type="PANTHER" id="PTHR12589:SF7">
    <property type="entry name" value="6-PYRUVOYL TETRAHYDROBIOPTERIN SYNTHASE"/>
    <property type="match status" value="1"/>
</dbReference>
<dbReference type="GO" id="GO:0046872">
    <property type="term" value="F:metal ion binding"/>
    <property type="evidence" value="ECO:0007669"/>
    <property type="project" value="UniProtKB-KW"/>
</dbReference>